<feature type="domain" description="Retropepsin-like aspartic endopeptidase" evidence="1">
    <location>
        <begin position="8"/>
        <end position="139"/>
    </location>
</feature>
<name>A0ABU7UZY7_9GAMM</name>
<dbReference type="InterPro" id="IPR021109">
    <property type="entry name" value="Peptidase_aspartic_dom_sf"/>
</dbReference>
<dbReference type="InterPro" id="IPR008503">
    <property type="entry name" value="Asp_endopeptidase"/>
</dbReference>
<dbReference type="SUPFAM" id="SSF50630">
    <property type="entry name" value="Acid proteases"/>
    <property type="match status" value="1"/>
</dbReference>
<accession>A0ABU7UZY7</accession>
<gene>
    <name evidence="2" type="ORF">V3390_04655</name>
</gene>
<dbReference type="PANTHER" id="PTHR38037">
    <property type="entry name" value="ZN_PROTEASE DOMAIN-CONTAINING PROTEIN"/>
    <property type="match status" value="1"/>
</dbReference>
<dbReference type="RefSeq" id="WP_331689203.1">
    <property type="nucleotide sequence ID" value="NZ_JAZHBN010000002.1"/>
</dbReference>
<comment type="caution">
    <text evidence="2">The sequence shown here is derived from an EMBL/GenBank/DDBJ whole genome shotgun (WGS) entry which is preliminary data.</text>
</comment>
<evidence type="ECO:0000259" key="1">
    <source>
        <dbReference type="Pfam" id="PF05618"/>
    </source>
</evidence>
<protein>
    <submittedName>
        <fullName evidence="2">RimK/LysX family protein</fullName>
    </submittedName>
</protein>
<proteinExistence type="predicted"/>
<evidence type="ECO:0000313" key="3">
    <source>
        <dbReference type="Proteomes" id="UP001356170"/>
    </source>
</evidence>
<dbReference type="Gene3D" id="2.40.70.10">
    <property type="entry name" value="Acid Proteases"/>
    <property type="match status" value="1"/>
</dbReference>
<dbReference type="EMBL" id="JAZHBO010000001">
    <property type="protein sequence ID" value="MEF2155523.1"/>
    <property type="molecule type" value="Genomic_DNA"/>
</dbReference>
<reference evidence="2 3" key="1">
    <citation type="submission" date="2024-01" db="EMBL/GenBank/DDBJ databases">
        <title>Novel species of the genus Luteimonas isolated from rivers.</title>
        <authorList>
            <person name="Lu H."/>
        </authorList>
    </citation>
    <scope>NUCLEOTIDE SEQUENCE [LARGE SCALE GENOMIC DNA]</scope>
    <source>
        <strain evidence="2 3">FXH3W</strain>
    </source>
</reference>
<sequence>MTRIKTPVGWREWVALPELGIRGIVAKVDTGARSSALHVDEQWEFAEAGEPWIGFVIHNLHEGSASIQGQARILDRRPVTDSGGHRALRPFISTTILLAGELRPVEINLCSRRTMTYPMLLGRTAIRTRYLVDANRSFMHGGNLRTKPTEFS</sequence>
<keyword evidence="3" id="KW-1185">Reference proteome</keyword>
<evidence type="ECO:0000313" key="2">
    <source>
        <dbReference type="EMBL" id="MEF2155523.1"/>
    </source>
</evidence>
<dbReference type="Pfam" id="PF05618">
    <property type="entry name" value="Zn_protease"/>
    <property type="match status" value="1"/>
</dbReference>
<dbReference type="Proteomes" id="UP001356170">
    <property type="component" value="Unassembled WGS sequence"/>
</dbReference>
<organism evidence="2 3">
    <name type="scientific">Aquilutibacter rugosus</name>
    <dbReference type="NCBI Taxonomy" id="3115820"/>
    <lineage>
        <taxon>Bacteria</taxon>
        <taxon>Pseudomonadati</taxon>
        <taxon>Pseudomonadota</taxon>
        <taxon>Gammaproteobacteria</taxon>
        <taxon>Lysobacterales</taxon>
        <taxon>Lysobacteraceae</taxon>
        <taxon>Aquilutibacter</taxon>
    </lineage>
</organism>
<dbReference type="PANTHER" id="PTHR38037:SF1">
    <property type="entry name" value="ATP-DEPENDENT ZINC PROTEASE DOMAIN-CONTAINING PROTEIN-RELATED"/>
    <property type="match status" value="1"/>
</dbReference>